<gene>
    <name evidence="1" type="ORF">FX155_06910</name>
</gene>
<dbReference type="OrthoDB" id="1998276at2"/>
<name>A0A6N7W1E9_ACIFE</name>
<dbReference type="Proteomes" id="UP000441455">
    <property type="component" value="Unassembled WGS sequence"/>
</dbReference>
<evidence type="ECO:0008006" key="3">
    <source>
        <dbReference type="Google" id="ProtNLM"/>
    </source>
</evidence>
<evidence type="ECO:0000313" key="1">
    <source>
        <dbReference type="EMBL" id="MSS82323.1"/>
    </source>
</evidence>
<proteinExistence type="predicted"/>
<dbReference type="InterPro" id="IPR011990">
    <property type="entry name" value="TPR-like_helical_dom_sf"/>
</dbReference>
<accession>A0A6N7W1E9</accession>
<dbReference type="Gene3D" id="1.25.40.10">
    <property type="entry name" value="Tetratricopeptide repeat domain"/>
    <property type="match status" value="1"/>
</dbReference>
<dbReference type="AlphaFoldDB" id="A0A6N7W1E9"/>
<organism evidence="1 2">
    <name type="scientific">Acidaminococcus fermentans</name>
    <dbReference type="NCBI Taxonomy" id="905"/>
    <lineage>
        <taxon>Bacteria</taxon>
        <taxon>Bacillati</taxon>
        <taxon>Bacillota</taxon>
        <taxon>Negativicutes</taxon>
        <taxon>Acidaminococcales</taxon>
        <taxon>Acidaminococcaceae</taxon>
        <taxon>Acidaminococcus</taxon>
    </lineage>
</organism>
<evidence type="ECO:0000313" key="2">
    <source>
        <dbReference type="Proteomes" id="UP000441455"/>
    </source>
</evidence>
<protein>
    <recommendedName>
        <fullName evidence="3">Tetratricopeptide repeat protein</fullName>
    </recommendedName>
</protein>
<dbReference type="RefSeq" id="WP_022487560.1">
    <property type="nucleotide sequence ID" value="NZ_VULN01000009.1"/>
</dbReference>
<sequence length="338" mass="39041">MEQLESIVKSIRENLTGNSQKDIKYLQGCMELYRDHPLHREIARFCSQLLYKLMPEESRQHFADMFSQAFDKFRAHLEEARKLTAARDFDKARELLAPHIQEAEHSALFQPDSEVEFRSFAEPMEMVLFQQFYQPKKNVQQAPFPFHLLYLVQGELELAQGNLKNARKALEKGLRWDPASAPVRAAYLAVLKDEADWESFGRVNREAFREAFRPADLARCYRNQGALLLHKEDWQGARYAYLMSLNFQDSEEAKKQLQTLAENQKLDGKPATREELAAFAQKEAIPLGPNPEVLRLAAGGAQACHKAGREKEAEYYLGLIRPFLTEKDMEELKKKLGY</sequence>
<reference evidence="1 2" key="1">
    <citation type="submission" date="2019-08" db="EMBL/GenBank/DDBJ databases">
        <title>In-depth cultivation of the pig gut microbiome towards novel bacterial diversity and tailored functional studies.</title>
        <authorList>
            <person name="Wylensek D."/>
            <person name="Hitch T.C.A."/>
            <person name="Clavel T."/>
        </authorList>
    </citation>
    <scope>NUCLEOTIDE SEQUENCE [LARGE SCALE GENOMIC DNA]</scope>
    <source>
        <strain evidence="1 2">WCA-389-WT-5B</strain>
    </source>
</reference>
<comment type="caution">
    <text evidence="1">The sequence shown here is derived from an EMBL/GenBank/DDBJ whole genome shotgun (WGS) entry which is preliminary data.</text>
</comment>
<dbReference type="EMBL" id="VULN01000009">
    <property type="protein sequence ID" value="MSS82323.1"/>
    <property type="molecule type" value="Genomic_DNA"/>
</dbReference>